<dbReference type="RefSeq" id="WP_034825422.1">
    <property type="nucleotide sequence ID" value="NZ_AWFA01000012.1"/>
</dbReference>
<comment type="caution">
    <text evidence="18">The sequence shown here is derived from an EMBL/GenBank/DDBJ whole genome shotgun (WGS) entry which is preliminary data.</text>
</comment>
<dbReference type="InterPro" id="IPR001126">
    <property type="entry name" value="UmuC"/>
</dbReference>
<dbReference type="SUPFAM" id="SSF56672">
    <property type="entry name" value="DNA/RNA polymerases"/>
    <property type="match status" value="1"/>
</dbReference>
<dbReference type="EC" id="2.7.7.7" evidence="17"/>
<dbReference type="Proteomes" id="UP000249123">
    <property type="component" value="Unassembled WGS sequence"/>
</dbReference>
<evidence type="ECO:0000256" key="2">
    <source>
        <dbReference type="ARBA" id="ARBA00010945"/>
    </source>
</evidence>
<keyword evidence="6 17" id="KW-0808">Transferase</keyword>
<dbReference type="HAMAP" id="MF_01113">
    <property type="entry name" value="DNApol_IV"/>
    <property type="match status" value="1"/>
</dbReference>
<keyword evidence="12 17" id="KW-0239">DNA-directed DNA polymerase</keyword>
<dbReference type="PROSITE" id="PS50173">
    <property type="entry name" value="UMUC"/>
    <property type="match status" value="1"/>
</dbReference>
<keyword evidence="7 17" id="KW-0548">Nucleotidyltransferase</keyword>
<dbReference type="Gene3D" id="1.10.150.20">
    <property type="entry name" value="5' to 3' exonuclease, C-terminal subdomain"/>
    <property type="match status" value="1"/>
</dbReference>
<evidence type="ECO:0000256" key="4">
    <source>
        <dbReference type="ARBA" id="ARBA00022457"/>
    </source>
</evidence>
<evidence type="ECO:0000256" key="16">
    <source>
        <dbReference type="ARBA" id="ARBA00049244"/>
    </source>
</evidence>
<dbReference type="Gene3D" id="3.30.1490.100">
    <property type="entry name" value="DNA polymerase, Y-family, little finger domain"/>
    <property type="match status" value="1"/>
</dbReference>
<dbReference type="PANTHER" id="PTHR11076">
    <property type="entry name" value="DNA REPAIR POLYMERASE UMUC / TRANSFERASE FAMILY MEMBER"/>
    <property type="match status" value="1"/>
</dbReference>
<dbReference type="InterPro" id="IPR043502">
    <property type="entry name" value="DNA/RNA_pol_sf"/>
</dbReference>
<dbReference type="InterPro" id="IPR050116">
    <property type="entry name" value="DNA_polymerase-Y"/>
</dbReference>
<feature type="site" description="Substrate discrimination" evidence="17">
    <location>
        <position position="47"/>
    </location>
</feature>
<organism evidence="18 19">
    <name type="scientific">Hyphomonas pacifica</name>
    <dbReference type="NCBI Taxonomy" id="1280941"/>
    <lineage>
        <taxon>Bacteria</taxon>
        <taxon>Pseudomonadati</taxon>
        <taxon>Pseudomonadota</taxon>
        <taxon>Alphaproteobacteria</taxon>
        <taxon>Hyphomonadales</taxon>
        <taxon>Hyphomonadaceae</taxon>
        <taxon>Hyphomonas</taxon>
    </lineage>
</organism>
<dbReference type="FunFam" id="3.30.1490.100:FF:000004">
    <property type="entry name" value="DNA polymerase IV"/>
    <property type="match status" value="1"/>
</dbReference>
<evidence type="ECO:0000256" key="6">
    <source>
        <dbReference type="ARBA" id="ARBA00022679"/>
    </source>
</evidence>
<keyword evidence="13 17" id="KW-0238">DNA-binding</keyword>
<keyword evidence="14 17" id="KW-0234">DNA repair</keyword>
<dbReference type="GO" id="GO:0042276">
    <property type="term" value="P:error-prone translesion synthesis"/>
    <property type="evidence" value="ECO:0007669"/>
    <property type="project" value="TreeGrafter"/>
</dbReference>
<keyword evidence="4 17" id="KW-0515">Mutator protein</keyword>
<dbReference type="OrthoDB" id="9808813at2"/>
<dbReference type="GO" id="GO:0009432">
    <property type="term" value="P:SOS response"/>
    <property type="evidence" value="ECO:0007669"/>
    <property type="project" value="TreeGrafter"/>
</dbReference>
<dbReference type="InterPro" id="IPR022880">
    <property type="entry name" value="DNApol_IV"/>
</dbReference>
<dbReference type="InterPro" id="IPR036775">
    <property type="entry name" value="DNA_pol_Y-fam_lit_finger_sf"/>
</dbReference>
<comment type="catalytic activity">
    <reaction evidence="16 17">
        <text>DNA(n) + a 2'-deoxyribonucleoside 5'-triphosphate = DNA(n+1) + diphosphate</text>
        <dbReference type="Rhea" id="RHEA:22508"/>
        <dbReference type="Rhea" id="RHEA-COMP:17339"/>
        <dbReference type="Rhea" id="RHEA-COMP:17340"/>
        <dbReference type="ChEBI" id="CHEBI:33019"/>
        <dbReference type="ChEBI" id="CHEBI:61560"/>
        <dbReference type="ChEBI" id="CHEBI:173112"/>
        <dbReference type="EC" id="2.7.7.7"/>
    </reaction>
</comment>
<evidence type="ECO:0000256" key="13">
    <source>
        <dbReference type="ARBA" id="ARBA00023125"/>
    </source>
</evidence>
<dbReference type="Gene3D" id="3.40.1170.60">
    <property type="match status" value="1"/>
</dbReference>
<evidence type="ECO:0000256" key="9">
    <source>
        <dbReference type="ARBA" id="ARBA00022723"/>
    </source>
</evidence>
<dbReference type="CDD" id="cd03586">
    <property type="entry name" value="PolY_Pol_IV_kappa"/>
    <property type="match status" value="1"/>
</dbReference>
<comment type="cofactor">
    <cofactor evidence="17">
        <name>Mg(2+)</name>
        <dbReference type="ChEBI" id="CHEBI:18420"/>
    </cofactor>
    <text evidence="17">Binds 2 magnesium ions per subunit.</text>
</comment>
<evidence type="ECO:0000256" key="3">
    <source>
        <dbReference type="ARBA" id="ARBA00011245"/>
    </source>
</evidence>
<sequence length="423" mass="46314">MYTLCRECYHMAEEAHDVCPKCNGRRVLQHPALGSLTIAHMDCDAFFAAIEKRDKPDLKDKPVIVGGGQRGVVATCCYIARLYGVRSAMPMFKALKACPDAVVVRPNSEKYRQAAQQIRAKMESLTPLVQPVSVDEAYMDLSGTEAVHGAPPAASLARLAAEIERDIGVTVSIGLSVNKFLAKTASELDKPRGFAAISVEEAESLLGPKPIGFLHGVGPKLAAKLELDGYDLVEDIHRADVKTLISRYGDTGMWLKQRAHGIDNRPVRIDEERKSVSAETTFSEDVSDAAWLEDQLWRLCVKTADRAKKTGLDGSVVTLKLKTADFRTLTRRISLSEPTQLAQTVFRAARVLLAKETRARVRYRLIGVGLSELSDHKADGADLLDPLIAKRAAAERASDIAREKFGVDAVITGRAARMKKLQP</sequence>
<dbReference type="Gene3D" id="3.30.70.270">
    <property type="match status" value="1"/>
</dbReference>
<dbReference type="GO" id="GO:0006281">
    <property type="term" value="P:DNA repair"/>
    <property type="evidence" value="ECO:0007669"/>
    <property type="project" value="UniProtKB-UniRule"/>
</dbReference>
<keyword evidence="10 17" id="KW-0227">DNA damage</keyword>
<keyword evidence="5 17" id="KW-0963">Cytoplasm</keyword>
<feature type="binding site" evidence="17">
    <location>
        <position position="42"/>
    </location>
    <ligand>
        <name>Mg(2+)</name>
        <dbReference type="ChEBI" id="CHEBI:18420"/>
    </ligand>
</feature>
<evidence type="ECO:0000256" key="7">
    <source>
        <dbReference type="ARBA" id="ARBA00022695"/>
    </source>
</evidence>
<evidence type="ECO:0000313" key="19">
    <source>
        <dbReference type="Proteomes" id="UP000249123"/>
    </source>
</evidence>
<evidence type="ECO:0000256" key="10">
    <source>
        <dbReference type="ARBA" id="ARBA00022763"/>
    </source>
</evidence>
<dbReference type="NCBIfam" id="NF002751">
    <property type="entry name" value="PRK02794.1"/>
    <property type="match status" value="1"/>
</dbReference>
<evidence type="ECO:0000256" key="1">
    <source>
        <dbReference type="ARBA" id="ARBA00004496"/>
    </source>
</evidence>
<evidence type="ECO:0000256" key="12">
    <source>
        <dbReference type="ARBA" id="ARBA00022932"/>
    </source>
</evidence>
<evidence type="ECO:0000256" key="11">
    <source>
        <dbReference type="ARBA" id="ARBA00022842"/>
    </source>
</evidence>
<comment type="subunit">
    <text evidence="3 17">Monomer.</text>
</comment>
<evidence type="ECO:0000256" key="14">
    <source>
        <dbReference type="ARBA" id="ARBA00023204"/>
    </source>
</evidence>
<dbReference type="GO" id="GO:0005829">
    <property type="term" value="C:cytosol"/>
    <property type="evidence" value="ECO:0007669"/>
    <property type="project" value="TreeGrafter"/>
</dbReference>
<comment type="subcellular location">
    <subcellularLocation>
        <location evidence="1 17">Cytoplasm</location>
    </subcellularLocation>
</comment>
<keyword evidence="19" id="KW-1185">Reference proteome</keyword>
<dbReference type="GO" id="GO:0006261">
    <property type="term" value="P:DNA-templated DNA replication"/>
    <property type="evidence" value="ECO:0007669"/>
    <property type="project" value="UniProtKB-UniRule"/>
</dbReference>
<accession>A0A328K0R7</accession>
<accession>A0A062TUH0</accession>
<dbReference type="STRING" id="1280941.HY2_01365"/>
<dbReference type="PANTHER" id="PTHR11076:SF33">
    <property type="entry name" value="DNA POLYMERASE KAPPA"/>
    <property type="match status" value="1"/>
</dbReference>
<dbReference type="SUPFAM" id="SSF100879">
    <property type="entry name" value="Lesion bypass DNA polymerase (Y-family), little finger domain"/>
    <property type="match status" value="1"/>
</dbReference>
<evidence type="ECO:0000256" key="5">
    <source>
        <dbReference type="ARBA" id="ARBA00022490"/>
    </source>
</evidence>
<reference evidence="18 19" key="1">
    <citation type="submission" date="2013-04" db="EMBL/GenBank/DDBJ databases">
        <title>Hyphomonas sp. T24B3 Genome Sequencing.</title>
        <authorList>
            <person name="Lai Q."/>
            <person name="Shao Z."/>
        </authorList>
    </citation>
    <scope>NUCLEOTIDE SEQUENCE [LARGE SCALE GENOMIC DNA]</scope>
    <source>
        <strain evidence="18 19">T24B3</strain>
    </source>
</reference>
<proteinExistence type="inferred from homology"/>
<dbReference type="InterPro" id="IPR043128">
    <property type="entry name" value="Rev_trsase/Diguanyl_cyclase"/>
</dbReference>
<gene>
    <name evidence="17" type="primary">dinB</name>
    <name evidence="18" type="ORF">HY3_01450</name>
</gene>
<protein>
    <recommendedName>
        <fullName evidence="17">DNA polymerase IV</fullName>
        <shortName evidence="17">Pol IV</shortName>
        <ecNumber evidence="17">2.7.7.7</ecNumber>
    </recommendedName>
</protein>
<dbReference type="FunFam" id="3.40.1170.60:FF:000001">
    <property type="entry name" value="DNA polymerase IV"/>
    <property type="match status" value="1"/>
</dbReference>
<dbReference type="EMBL" id="AWFB01000012">
    <property type="protein sequence ID" value="RAN34300.1"/>
    <property type="molecule type" value="Genomic_DNA"/>
</dbReference>
<evidence type="ECO:0000256" key="8">
    <source>
        <dbReference type="ARBA" id="ARBA00022705"/>
    </source>
</evidence>
<evidence type="ECO:0000313" key="18">
    <source>
        <dbReference type="EMBL" id="RAN34300.1"/>
    </source>
</evidence>
<keyword evidence="8 17" id="KW-0235">DNA replication</keyword>
<dbReference type="InterPro" id="IPR017961">
    <property type="entry name" value="DNA_pol_Y-fam_little_finger"/>
</dbReference>
<comment type="similarity">
    <text evidence="2 17">Belongs to the DNA polymerase type-Y family.</text>
</comment>
<comment type="function">
    <text evidence="15 17">Poorly processive, error-prone DNA polymerase involved in untargeted mutagenesis. Copies undamaged DNA at stalled replication forks, which arise in vivo from mismatched or misaligned primer ends. These misaligned primers can be extended by PolIV. Exhibits no 3'-5' exonuclease (proofreading) activity. May be involved in translesional synthesis, in conjunction with the beta clamp from PolIII.</text>
</comment>
<dbReference type="GO" id="GO:0003887">
    <property type="term" value="F:DNA-directed DNA polymerase activity"/>
    <property type="evidence" value="ECO:0007669"/>
    <property type="project" value="UniProtKB-UniRule"/>
</dbReference>
<feature type="active site" evidence="17">
    <location>
        <position position="136"/>
    </location>
</feature>
<dbReference type="eggNOG" id="COG0389">
    <property type="taxonomic scope" value="Bacteria"/>
</dbReference>
<dbReference type="GO" id="GO:0000287">
    <property type="term" value="F:magnesium ion binding"/>
    <property type="evidence" value="ECO:0007669"/>
    <property type="project" value="UniProtKB-UniRule"/>
</dbReference>
<keyword evidence="9 17" id="KW-0479">Metal-binding</keyword>
<dbReference type="GO" id="GO:0003684">
    <property type="term" value="F:damaged DNA binding"/>
    <property type="evidence" value="ECO:0007669"/>
    <property type="project" value="InterPro"/>
</dbReference>
<dbReference type="AlphaFoldDB" id="A0A062TUH0"/>
<keyword evidence="11 17" id="KW-0460">Magnesium</keyword>
<evidence type="ECO:0000256" key="17">
    <source>
        <dbReference type="HAMAP-Rule" id="MF_01113"/>
    </source>
</evidence>
<feature type="binding site" evidence="17">
    <location>
        <position position="135"/>
    </location>
    <ligand>
        <name>Mg(2+)</name>
        <dbReference type="ChEBI" id="CHEBI:18420"/>
    </ligand>
</feature>
<dbReference type="Pfam" id="PF11799">
    <property type="entry name" value="IMS_C"/>
    <property type="match status" value="1"/>
</dbReference>
<dbReference type="NCBIfam" id="NF002677">
    <property type="entry name" value="PRK02406.1"/>
    <property type="match status" value="1"/>
</dbReference>
<name>A0A062TUH0_9PROT</name>
<evidence type="ECO:0000256" key="15">
    <source>
        <dbReference type="ARBA" id="ARBA00025589"/>
    </source>
</evidence>
<dbReference type="Pfam" id="PF00817">
    <property type="entry name" value="IMS"/>
    <property type="match status" value="1"/>
</dbReference>